<organism evidence="9 10">
    <name type="scientific">Tistrella mobilis</name>
    <dbReference type="NCBI Taxonomy" id="171437"/>
    <lineage>
        <taxon>Bacteria</taxon>
        <taxon>Pseudomonadati</taxon>
        <taxon>Pseudomonadota</taxon>
        <taxon>Alphaproteobacteria</taxon>
        <taxon>Geminicoccales</taxon>
        <taxon>Geminicoccaceae</taxon>
        <taxon>Tistrella</taxon>
    </lineage>
</organism>
<feature type="transmembrane region" description="Helical" evidence="8">
    <location>
        <begin position="95"/>
        <end position="113"/>
    </location>
</feature>
<dbReference type="Pfam" id="PF01925">
    <property type="entry name" value="TauE"/>
    <property type="match status" value="1"/>
</dbReference>
<keyword evidence="5 8" id="KW-0812">Transmembrane</keyword>
<reference evidence="9 10" key="1">
    <citation type="submission" date="2015-12" db="EMBL/GenBank/DDBJ databases">
        <title>Genome sequence of Tistrella mobilis MCCC 1A02139.</title>
        <authorList>
            <person name="Lu L."/>
            <person name="Lai Q."/>
            <person name="Shao Z."/>
            <person name="Qian P."/>
        </authorList>
    </citation>
    <scope>NUCLEOTIDE SEQUENCE [LARGE SCALE GENOMIC DNA]</scope>
    <source>
        <strain evidence="9 10">MCCC 1A02139</strain>
    </source>
</reference>
<accession>A0A162L779</accession>
<name>A0A162L779_9PROT</name>
<keyword evidence="4 8" id="KW-1003">Cell membrane</keyword>
<proteinExistence type="inferred from homology"/>
<dbReference type="AlphaFoldDB" id="A0A162L779"/>
<dbReference type="PANTHER" id="PTHR30269:SF37">
    <property type="entry name" value="MEMBRANE TRANSPORTER PROTEIN"/>
    <property type="match status" value="1"/>
</dbReference>
<feature type="transmembrane region" description="Helical" evidence="8">
    <location>
        <begin position="192"/>
        <end position="209"/>
    </location>
</feature>
<evidence type="ECO:0000313" key="9">
    <source>
        <dbReference type="EMBL" id="KYO53564.1"/>
    </source>
</evidence>
<gene>
    <name evidence="9" type="ORF">AUP44_00530</name>
</gene>
<evidence type="ECO:0000256" key="2">
    <source>
        <dbReference type="ARBA" id="ARBA00009142"/>
    </source>
</evidence>
<dbReference type="Proteomes" id="UP000075787">
    <property type="component" value="Unassembled WGS sequence"/>
</dbReference>
<feature type="transmembrane region" description="Helical" evidence="8">
    <location>
        <begin position="24"/>
        <end position="50"/>
    </location>
</feature>
<evidence type="ECO:0000256" key="1">
    <source>
        <dbReference type="ARBA" id="ARBA00004651"/>
    </source>
</evidence>
<evidence type="ECO:0000256" key="5">
    <source>
        <dbReference type="ARBA" id="ARBA00022692"/>
    </source>
</evidence>
<dbReference type="InterPro" id="IPR002781">
    <property type="entry name" value="TM_pro_TauE-like"/>
</dbReference>
<feature type="transmembrane region" description="Helical" evidence="8">
    <location>
        <begin position="71"/>
        <end position="89"/>
    </location>
</feature>
<evidence type="ECO:0000256" key="7">
    <source>
        <dbReference type="ARBA" id="ARBA00023136"/>
    </source>
</evidence>
<evidence type="ECO:0000256" key="8">
    <source>
        <dbReference type="RuleBase" id="RU363041"/>
    </source>
</evidence>
<comment type="caution">
    <text evidence="9">The sequence shown here is derived from an EMBL/GenBank/DDBJ whole genome shotgun (WGS) entry which is preliminary data.</text>
</comment>
<protein>
    <recommendedName>
        <fullName evidence="8">Probable membrane transporter protein</fullName>
    </recommendedName>
</protein>
<dbReference type="RefSeq" id="WP_062763592.1">
    <property type="nucleotide sequence ID" value="NZ_CP121017.1"/>
</dbReference>
<dbReference type="EMBL" id="LPZR01000112">
    <property type="protein sequence ID" value="KYO53564.1"/>
    <property type="molecule type" value="Genomic_DNA"/>
</dbReference>
<comment type="subcellular location">
    <subcellularLocation>
        <location evidence="1 8">Cell membrane</location>
        <topology evidence="1 8">Multi-pass membrane protein</topology>
    </subcellularLocation>
</comment>
<keyword evidence="6 8" id="KW-1133">Transmembrane helix</keyword>
<feature type="transmembrane region" description="Helical" evidence="8">
    <location>
        <begin position="125"/>
        <end position="144"/>
    </location>
</feature>
<dbReference type="PANTHER" id="PTHR30269">
    <property type="entry name" value="TRANSMEMBRANE PROTEIN YFCA"/>
    <property type="match status" value="1"/>
</dbReference>
<keyword evidence="3" id="KW-0813">Transport</keyword>
<comment type="similarity">
    <text evidence="2 8">Belongs to the 4-toluene sulfonate uptake permease (TSUP) (TC 2.A.102) family.</text>
</comment>
<evidence type="ECO:0000313" key="10">
    <source>
        <dbReference type="Proteomes" id="UP000075787"/>
    </source>
</evidence>
<sequence>MSGTLLIVVPAVFAAAILRGITGFGFALAAVPLMSLAVPPAQAVAVALLLQSFVGLRDVVALRADTDHRTLAFLSLGAVLGTMPGIWLLDRLSPDVMRIVIAGVVMLGLAVLIGRPQGLLRPGRGSAVGAGLVAGLFSGLAAMPGPPAIAYFLGTATPAKRVRASLMVFFFFTSLMALPGLALAGQLHRDQVVAALVALPALIVGTWAGGRVFARLSEGNYRRAAIGLLAITAGISALRGLNGLP</sequence>
<feature type="transmembrane region" description="Helical" evidence="8">
    <location>
        <begin position="164"/>
        <end position="185"/>
    </location>
</feature>
<dbReference type="InterPro" id="IPR052017">
    <property type="entry name" value="TSUP"/>
</dbReference>
<keyword evidence="7 8" id="KW-0472">Membrane</keyword>
<evidence type="ECO:0000256" key="4">
    <source>
        <dbReference type="ARBA" id="ARBA00022475"/>
    </source>
</evidence>
<dbReference type="GeneID" id="97243117"/>
<dbReference type="OrthoDB" id="9795324at2"/>
<dbReference type="GO" id="GO:0005886">
    <property type="term" value="C:plasma membrane"/>
    <property type="evidence" value="ECO:0007669"/>
    <property type="project" value="UniProtKB-SubCell"/>
</dbReference>
<evidence type="ECO:0000256" key="3">
    <source>
        <dbReference type="ARBA" id="ARBA00022448"/>
    </source>
</evidence>
<evidence type="ECO:0000256" key="6">
    <source>
        <dbReference type="ARBA" id="ARBA00022989"/>
    </source>
</evidence>